<reference evidence="1" key="2">
    <citation type="submission" date="2023-03" db="EMBL/GenBank/DDBJ databases">
        <authorList>
            <person name="Inwood S.N."/>
            <person name="Skelly J.G."/>
            <person name="Guhlin J."/>
            <person name="Harrop T.W.R."/>
            <person name="Goldson S.G."/>
            <person name="Dearden P.K."/>
        </authorList>
    </citation>
    <scope>NUCLEOTIDE SEQUENCE</scope>
    <source>
        <strain evidence="1">Irish</strain>
        <tissue evidence="1">Whole body</tissue>
    </source>
</reference>
<dbReference type="AlphaFoldDB" id="A0AA39FJB6"/>
<accession>A0AA39FJB6</accession>
<organism evidence="1 2">
    <name type="scientific">Microctonus aethiopoides</name>
    <dbReference type="NCBI Taxonomy" id="144406"/>
    <lineage>
        <taxon>Eukaryota</taxon>
        <taxon>Metazoa</taxon>
        <taxon>Ecdysozoa</taxon>
        <taxon>Arthropoda</taxon>
        <taxon>Hexapoda</taxon>
        <taxon>Insecta</taxon>
        <taxon>Pterygota</taxon>
        <taxon>Neoptera</taxon>
        <taxon>Endopterygota</taxon>
        <taxon>Hymenoptera</taxon>
        <taxon>Apocrita</taxon>
        <taxon>Ichneumonoidea</taxon>
        <taxon>Braconidae</taxon>
        <taxon>Euphorinae</taxon>
        <taxon>Microctonus</taxon>
    </lineage>
</organism>
<reference evidence="1" key="1">
    <citation type="journal article" date="2023" name="bioRxiv">
        <title>Scaffold-level genome assemblies of two parasitoid biocontrol wasps reveal the parthenogenesis mechanism and an associated novel virus.</title>
        <authorList>
            <person name="Inwood S."/>
            <person name="Skelly J."/>
            <person name="Guhlin J."/>
            <person name="Harrop T."/>
            <person name="Goldson S."/>
            <person name="Dearden P."/>
        </authorList>
    </citation>
    <scope>NUCLEOTIDE SEQUENCE</scope>
    <source>
        <strain evidence="1">Irish</strain>
        <tissue evidence="1">Whole body</tissue>
    </source>
</reference>
<protein>
    <submittedName>
        <fullName evidence="1">Uncharacterized protein</fullName>
    </submittedName>
</protein>
<proteinExistence type="predicted"/>
<dbReference type="Proteomes" id="UP001168990">
    <property type="component" value="Unassembled WGS sequence"/>
</dbReference>
<evidence type="ECO:0000313" key="2">
    <source>
        <dbReference type="Proteomes" id="UP001168990"/>
    </source>
</evidence>
<comment type="caution">
    <text evidence="1">The sequence shown here is derived from an EMBL/GenBank/DDBJ whole genome shotgun (WGS) entry which is preliminary data.</text>
</comment>
<dbReference type="EMBL" id="JAQQBS010000003">
    <property type="protein sequence ID" value="KAK0170654.1"/>
    <property type="molecule type" value="Genomic_DNA"/>
</dbReference>
<gene>
    <name evidence="1" type="ORF">PV328_008479</name>
</gene>
<name>A0AA39FJB6_9HYME</name>
<keyword evidence="2" id="KW-1185">Reference proteome</keyword>
<sequence length="203" mass="23272">MTVRMNEKVLKEPLCGYKATTKDTCGRSTSIPVIHQPLENTIKQQLKSQIMLKKSGSTITIDNHHHEQKINTKRPTPIQNYTIEYGKIRTAIGNELMGMAGFGRETEEDAGRHFWITSKAGFVRISIGHEIPAVTRLRCRKRRYTVRVKVPAQVWHWQDGSDDAKSLQGPTTKFVTSYLQLVICQPPLLHIALREIFCWYINI</sequence>
<evidence type="ECO:0000313" key="1">
    <source>
        <dbReference type="EMBL" id="KAK0170654.1"/>
    </source>
</evidence>